<name>A0AAV3AW80_PYXAD</name>
<evidence type="ECO:0000256" key="1">
    <source>
        <dbReference type="SAM" id="MobiDB-lite"/>
    </source>
</evidence>
<evidence type="ECO:0000313" key="2">
    <source>
        <dbReference type="EMBL" id="DBA32014.1"/>
    </source>
</evidence>
<feature type="compositionally biased region" description="Acidic residues" evidence="1">
    <location>
        <begin position="39"/>
        <end position="51"/>
    </location>
</feature>
<dbReference type="AlphaFoldDB" id="A0AAV3AW80"/>
<reference evidence="2" key="1">
    <citation type="thesis" date="2020" institute="ProQuest LLC" country="789 East Eisenhower Parkway, Ann Arbor, MI, USA">
        <title>Comparative Genomics and Chromosome Evolution.</title>
        <authorList>
            <person name="Mudd A.B."/>
        </authorList>
    </citation>
    <scope>NUCLEOTIDE SEQUENCE</scope>
    <source>
        <strain evidence="2">1538</strain>
        <tissue evidence="2">Blood</tissue>
    </source>
</reference>
<organism evidence="2 3">
    <name type="scientific">Pyxicephalus adspersus</name>
    <name type="common">African bullfrog</name>
    <dbReference type="NCBI Taxonomy" id="30357"/>
    <lineage>
        <taxon>Eukaryota</taxon>
        <taxon>Metazoa</taxon>
        <taxon>Chordata</taxon>
        <taxon>Craniata</taxon>
        <taxon>Vertebrata</taxon>
        <taxon>Euteleostomi</taxon>
        <taxon>Amphibia</taxon>
        <taxon>Batrachia</taxon>
        <taxon>Anura</taxon>
        <taxon>Neobatrachia</taxon>
        <taxon>Ranoidea</taxon>
        <taxon>Pyxicephalidae</taxon>
        <taxon>Pyxicephalinae</taxon>
        <taxon>Pyxicephalus</taxon>
    </lineage>
</organism>
<accession>A0AAV3AW80</accession>
<sequence length="93" mass="10692">MASAILTSLGRIRLFSGLRPASLGCCGLRTRPPLTPVPGEEEDLENEENGEQEMMSMLKKHDKSMRFRRIQRKMEPPGPPERRLTWNAMEQIR</sequence>
<evidence type="ECO:0000313" key="3">
    <source>
        <dbReference type="Proteomes" id="UP001181693"/>
    </source>
</evidence>
<feature type="region of interest" description="Disordered" evidence="1">
    <location>
        <begin position="29"/>
        <end position="52"/>
    </location>
</feature>
<feature type="region of interest" description="Disordered" evidence="1">
    <location>
        <begin position="70"/>
        <end position="93"/>
    </location>
</feature>
<protein>
    <submittedName>
        <fullName evidence="2">Uncharacterized protein</fullName>
    </submittedName>
</protein>
<dbReference type="EMBL" id="DYDO01000002">
    <property type="protein sequence ID" value="DBA32014.1"/>
    <property type="molecule type" value="Genomic_DNA"/>
</dbReference>
<dbReference type="InterPro" id="IPR010487">
    <property type="entry name" value="NGRN/Rrg9"/>
</dbReference>
<dbReference type="Proteomes" id="UP001181693">
    <property type="component" value="Unassembled WGS sequence"/>
</dbReference>
<feature type="compositionally biased region" description="Basic and acidic residues" evidence="1">
    <location>
        <begin position="72"/>
        <end position="84"/>
    </location>
</feature>
<proteinExistence type="predicted"/>
<gene>
    <name evidence="2" type="ORF">GDO54_007766</name>
</gene>
<dbReference type="Pfam" id="PF06413">
    <property type="entry name" value="Neugrin"/>
    <property type="match status" value="1"/>
</dbReference>
<comment type="caution">
    <text evidence="2">The sequence shown here is derived from an EMBL/GenBank/DDBJ whole genome shotgun (WGS) entry which is preliminary data.</text>
</comment>
<keyword evidence="3" id="KW-1185">Reference proteome</keyword>